<dbReference type="InterPro" id="IPR055370">
    <property type="entry name" value="Lsr2_DNA-bd"/>
</dbReference>
<dbReference type="EMBL" id="JBHSIU010000013">
    <property type="protein sequence ID" value="MFC4998849.1"/>
    <property type="molecule type" value="Genomic_DNA"/>
</dbReference>
<sequence>MVKRTVRILEDDLDGSTADETIPFELDGVRYTIDLSTAHAAAFREALGPFVRAASTVQPPPSRVVLSRSALRRGRPSRTTGRPASDPEYGAPGTAERKAVNIAIREWARDAGHQVGDRGRLKHTVVEAYHRATAGDYRQGDAINCPAP</sequence>
<feature type="region of interest" description="Disordered" evidence="2">
    <location>
        <begin position="56"/>
        <end position="95"/>
    </location>
</feature>
<reference evidence="6" key="1">
    <citation type="journal article" date="2019" name="Int. J. Syst. Evol. Microbiol.">
        <title>The Global Catalogue of Microorganisms (GCM) 10K type strain sequencing project: providing services to taxonomists for standard genome sequencing and annotation.</title>
        <authorList>
            <consortium name="The Broad Institute Genomics Platform"/>
            <consortium name="The Broad Institute Genome Sequencing Center for Infectious Disease"/>
            <person name="Wu L."/>
            <person name="Ma J."/>
        </authorList>
    </citation>
    <scope>NUCLEOTIDE SEQUENCE [LARGE SCALE GENOMIC DNA]</scope>
    <source>
        <strain evidence="6">CGMCC 4.7152</strain>
    </source>
</reference>
<organism evidence="5 6">
    <name type="scientific">Dactylosporangium cerinum</name>
    <dbReference type="NCBI Taxonomy" id="1434730"/>
    <lineage>
        <taxon>Bacteria</taxon>
        <taxon>Bacillati</taxon>
        <taxon>Actinomycetota</taxon>
        <taxon>Actinomycetes</taxon>
        <taxon>Micromonosporales</taxon>
        <taxon>Micromonosporaceae</taxon>
        <taxon>Dactylosporangium</taxon>
    </lineage>
</organism>
<name>A0ABV9VS11_9ACTN</name>
<dbReference type="Gene3D" id="3.30.60.230">
    <property type="entry name" value="Lsr2, dimerization domain"/>
    <property type="match status" value="1"/>
</dbReference>
<evidence type="ECO:0000313" key="5">
    <source>
        <dbReference type="EMBL" id="MFC4998849.1"/>
    </source>
</evidence>
<evidence type="ECO:0000259" key="4">
    <source>
        <dbReference type="Pfam" id="PF23359"/>
    </source>
</evidence>
<comment type="caution">
    <text evidence="5">The sequence shown here is derived from an EMBL/GenBank/DDBJ whole genome shotgun (WGS) entry which is preliminary data.</text>
</comment>
<evidence type="ECO:0000313" key="6">
    <source>
        <dbReference type="Proteomes" id="UP001595912"/>
    </source>
</evidence>
<dbReference type="Pfam" id="PF23359">
    <property type="entry name" value="Lsr2_DNA-bd"/>
    <property type="match status" value="1"/>
</dbReference>
<gene>
    <name evidence="5" type="ORF">ACFPIJ_13505</name>
</gene>
<evidence type="ECO:0000256" key="1">
    <source>
        <dbReference type="ARBA" id="ARBA00023125"/>
    </source>
</evidence>
<dbReference type="Gene3D" id="4.10.320.10">
    <property type="entry name" value="E3-binding domain"/>
    <property type="match status" value="1"/>
</dbReference>
<dbReference type="InterPro" id="IPR042261">
    <property type="entry name" value="Lsr2-like_dimerization"/>
</dbReference>
<proteinExistence type="predicted"/>
<protein>
    <submittedName>
        <fullName evidence="5">Lsr2 family protein</fullName>
    </submittedName>
</protein>
<dbReference type="Pfam" id="PF11774">
    <property type="entry name" value="Lsr2"/>
    <property type="match status" value="1"/>
</dbReference>
<keyword evidence="1" id="KW-0238">DNA-binding</keyword>
<accession>A0ABV9VS11</accession>
<dbReference type="InterPro" id="IPR024412">
    <property type="entry name" value="Lsr2_dim_dom"/>
</dbReference>
<evidence type="ECO:0000256" key="2">
    <source>
        <dbReference type="SAM" id="MobiDB-lite"/>
    </source>
</evidence>
<dbReference type="RefSeq" id="WP_380115100.1">
    <property type="nucleotide sequence ID" value="NZ_JBHSIU010000013.1"/>
</dbReference>
<evidence type="ECO:0000259" key="3">
    <source>
        <dbReference type="Pfam" id="PF11774"/>
    </source>
</evidence>
<dbReference type="InterPro" id="IPR036625">
    <property type="entry name" value="E3-bd_dom_sf"/>
</dbReference>
<feature type="domain" description="Lsr2 dimerization" evidence="3">
    <location>
        <begin position="1"/>
        <end position="57"/>
    </location>
</feature>
<dbReference type="Proteomes" id="UP001595912">
    <property type="component" value="Unassembled WGS sequence"/>
</dbReference>
<feature type="domain" description="Lsr2 DNA-binding" evidence="4">
    <location>
        <begin position="99"/>
        <end position="132"/>
    </location>
</feature>
<keyword evidence="6" id="KW-1185">Reference proteome</keyword>